<organism evidence="1 2">
    <name type="scientific">Cystobacter fuscus</name>
    <dbReference type="NCBI Taxonomy" id="43"/>
    <lineage>
        <taxon>Bacteria</taxon>
        <taxon>Pseudomonadati</taxon>
        <taxon>Myxococcota</taxon>
        <taxon>Myxococcia</taxon>
        <taxon>Myxococcales</taxon>
        <taxon>Cystobacterineae</taxon>
        <taxon>Archangiaceae</taxon>
        <taxon>Cystobacter</taxon>
    </lineage>
</organism>
<dbReference type="AlphaFoldDB" id="A0A250ISE5"/>
<sequence>MDRFTLGGDHEVSVMVKLALLGESFPSQLRENPQALRDVQVVWSGTSIEAFRNEVPAKRPDVLALDFLELNAVQSDVVPALLENSRARHAIVTYRFARRGVLQQYPEGKVRLLQGPISLSLLRAHVHLAVLDDVLKPQTVPALEIVRTPPPPPTPPPAPVSPIQMNAPGSATMATVTVLARPKPPRYTQEQLGTLLEYASSVKCECPNHLSQIVSSLQAFEEYSKQCENRNDADREVHGLLYRYTASARAVMEEALDALVKHENIPL</sequence>
<accession>A0A250ISE5</accession>
<dbReference type="KEGG" id="cfus:CYFUS_000082"/>
<gene>
    <name evidence="1" type="ORF">CYFUS_000082</name>
</gene>
<dbReference type="RefSeq" id="WP_095983393.1">
    <property type="nucleotide sequence ID" value="NZ_CP022098.1"/>
</dbReference>
<protein>
    <submittedName>
        <fullName evidence="1">Uncharacterized protein</fullName>
    </submittedName>
</protein>
<reference evidence="1 2" key="1">
    <citation type="submission" date="2017-06" db="EMBL/GenBank/DDBJ databases">
        <title>Sequencing and comparative analysis of myxobacterial genomes.</title>
        <authorList>
            <person name="Rupp O."/>
            <person name="Goesmann A."/>
            <person name="Sogaard-Andersen L."/>
        </authorList>
    </citation>
    <scope>NUCLEOTIDE SEQUENCE [LARGE SCALE GENOMIC DNA]</scope>
    <source>
        <strain evidence="1 2">DSM 52655</strain>
    </source>
</reference>
<evidence type="ECO:0000313" key="2">
    <source>
        <dbReference type="Proteomes" id="UP000217257"/>
    </source>
</evidence>
<proteinExistence type="predicted"/>
<dbReference type="EMBL" id="CP022098">
    <property type="protein sequence ID" value="ATB34675.1"/>
    <property type="molecule type" value="Genomic_DNA"/>
</dbReference>
<dbReference type="Proteomes" id="UP000217257">
    <property type="component" value="Chromosome"/>
</dbReference>
<evidence type="ECO:0000313" key="1">
    <source>
        <dbReference type="EMBL" id="ATB34675.1"/>
    </source>
</evidence>
<name>A0A250ISE5_9BACT</name>